<keyword evidence="2" id="KW-1185">Reference proteome</keyword>
<organism evidence="1 2">
    <name type="scientific">Actinomyces denticolens</name>
    <dbReference type="NCBI Taxonomy" id="52767"/>
    <lineage>
        <taxon>Bacteria</taxon>
        <taxon>Bacillati</taxon>
        <taxon>Actinomycetota</taxon>
        <taxon>Actinomycetes</taxon>
        <taxon>Actinomycetales</taxon>
        <taxon>Actinomycetaceae</taxon>
        <taxon>Actinomyces</taxon>
    </lineage>
</organism>
<dbReference type="EMBL" id="FQYL01000007">
    <property type="protein sequence ID" value="SHI91005.1"/>
    <property type="molecule type" value="Genomic_DNA"/>
</dbReference>
<proteinExistence type="predicted"/>
<gene>
    <name evidence="1" type="ORF">SAMN05216246_10716</name>
</gene>
<evidence type="ECO:0000313" key="2">
    <source>
        <dbReference type="Proteomes" id="UP000184390"/>
    </source>
</evidence>
<reference evidence="1 2" key="1">
    <citation type="submission" date="2016-11" db="EMBL/GenBank/DDBJ databases">
        <authorList>
            <person name="Varghese N."/>
            <person name="Submissions S."/>
        </authorList>
    </citation>
    <scope>NUCLEOTIDE SEQUENCE [LARGE SCALE GENOMIC DNA]</scope>
    <source>
        <strain evidence="1 2">PA</strain>
    </source>
</reference>
<accession>A0ABY1IB14</accession>
<evidence type="ECO:0000313" key="1">
    <source>
        <dbReference type="EMBL" id="SHI91005.1"/>
    </source>
</evidence>
<name>A0ABY1IB14_9ACTO</name>
<dbReference type="Proteomes" id="UP000184390">
    <property type="component" value="Unassembled WGS sequence"/>
</dbReference>
<sequence length="38" mass="4285">MPRKLIEVALPHRAAPEGRIAFSVRRKDRSDDPVVDAD</sequence>
<protein>
    <submittedName>
        <fullName evidence="1">Uncharacterized protein</fullName>
    </submittedName>
</protein>
<comment type="caution">
    <text evidence="1">The sequence shown here is derived from an EMBL/GenBank/DDBJ whole genome shotgun (WGS) entry which is preliminary data.</text>
</comment>